<comment type="caution">
    <text evidence="4">The sequence shown here is derived from an EMBL/GenBank/DDBJ whole genome shotgun (WGS) entry which is preliminary data.</text>
</comment>
<feature type="domain" description="2EXR" evidence="3">
    <location>
        <begin position="126"/>
        <end position="246"/>
    </location>
</feature>
<feature type="region of interest" description="Disordered" evidence="1">
    <location>
        <begin position="464"/>
        <end position="494"/>
    </location>
</feature>
<evidence type="ECO:0000259" key="3">
    <source>
        <dbReference type="Pfam" id="PF20150"/>
    </source>
</evidence>
<dbReference type="AlphaFoldDB" id="A0A9X0DRU0"/>
<organism evidence="4 5">
    <name type="scientific">Sclerotinia nivalis</name>
    <dbReference type="NCBI Taxonomy" id="352851"/>
    <lineage>
        <taxon>Eukaryota</taxon>
        <taxon>Fungi</taxon>
        <taxon>Dikarya</taxon>
        <taxon>Ascomycota</taxon>
        <taxon>Pezizomycotina</taxon>
        <taxon>Leotiomycetes</taxon>
        <taxon>Helotiales</taxon>
        <taxon>Sclerotiniaceae</taxon>
        <taxon>Sclerotinia</taxon>
    </lineage>
</organism>
<dbReference type="PANTHER" id="PTHR35910:SF6">
    <property type="entry name" value="2EXR DOMAIN-CONTAINING PROTEIN"/>
    <property type="match status" value="1"/>
</dbReference>
<evidence type="ECO:0000313" key="4">
    <source>
        <dbReference type="EMBL" id="KAJ8070938.1"/>
    </source>
</evidence>
<reference evidence="4" key="1">
    <citation type="submission" date="2022-11" db="EMBL/GenBank/DDBJ databases">
        <title>Genome Resource of Sclerotinia nivalis Strain SnTB1, a Plant Pathogen Isolated from American Ginseng.</title>
        <authorList>
            <person name="Fan S."/>
        </authorList>
    </citation>
    <scope>NUCLEOTIDE SEQUENCE</scope>
    <source>
        <strain evidence="4">SnTB1</strain>
    </source>
</reference>
<proteinExistence type="predicted"/>
<protein>
    <submittedName>
        <fullName evidence="4">Uncharacterized protein</fullName>
    </submittedName>
</protein>
<dbReference type="OrthoDB" id="3534410at2759"/>
<sequence length="494" mass="55670">MPTTTNGSGLSQNTPTPTPAPTAPTSTTTPKAKSKSKNKKWAKVNLNNIAPMAIPCIPIPQRKKGEREQPFGLLIEEKDKQQKPCGPHRNKGLHRGVNVDGESLFEIEDRLKRVQLEKARKPLTEFSIFPTLAAELRFKIWNFAARATPRILKLVLHPDFPCPPNCDPESGYTLEPADLRCYNHMTYRISNPGQVVPGILQANRESRAEAQLVFEKRYINNYPAEYPYRENDERPWTWYNPYTDIIFFGEDTCIRTVVDFFHRKSDEKYPKVAFRCGNMIGTCKNKCDFDTWEYPHGDDDYACSIGAGIGGGGVGILGVLHGKDEDIAHNTLVPGAPHVEEVFFVVKTECMKFDTGVMPNDLTFRPAIHNGLLDRKEARLVLREGFIMFAWDLVPTKDIGTLIYRNNEFLTELANKTKVDIVPSDKAYVGQKKREIGLYNGTEEGIEKAKEEIKKQLLVNFEAYRRGPNHQGTGQARGGYRGRRGRGGQGGRGQ</sequence>
<dbReference type="InterPro" id="IPR004088">
    <property type="entry name" value="KH_dom_type_1"/>
</dbReference>
<dbReference type="PANTHER" id="PTHR35910">
    <property type="entry name" value="2EXR DOMAIN-CONTAINING PROTEIN"/>
    <property type="match status" value="1"/>
</dbReference>
<name>A0A9X0DRU0_9HELO</name>
<dbReference type="Pfam" id="PF00013">
    <property type="entry name" value="KH_1"/>
    <property type="match status" value="1"/>
</dbReference>
<dbReference type="GO" id="GO:0003723">
    <property type="term" value="F:RNA binding"/>
    <property type="evidence" value="ECO:0007669"/>
    <property type="project" value="InterPro"/>
</dbReference>
<evidence type="ECO:0000259" key="2">
    <source>
        <dbReference type="Pfam" id="PF00013"/>
    </source>
</evidence>
<gene>
    <name evidence="4" type="ORF">OCU04_001296</name>
</gene>
<evidence type="ECO:0000313" key="5">
    <source>
        <dbReference type="Proteomes" id="UP001152300"/>
    </source>
</evidence>
<accession>A0A9X0DRU0</accession>
<evidence type="ECO:0000256" key="1">
    <source>
        <dbReference type="SAM" id="MobiDB-lite"/>
    </source>
</evidence>
<feature type="region of interest" description="Disordered" evidence="1">
    <location>
        <begin position="1"/>
        <end position="40"/>
    </location>
</feature>
<feature type="compositionally biased region" description="Polar residues" evidence="1">
    <location>
        <begin position="1"/>
        <end position="12"/>
    </location>
</feature>
<dbReference type="Pfam" id="PF20150">
    <property type="entry name" value="2EXR"/>
    <property type="match status" value="1"/>
</dbReference>
<dbReference type="EMBL" id="JAPEIS010000001">
    <property type="protein sequence ID" value="KAJ8070938.1"/>
    <property type="molecule type" value="Genomic_DNA"/>
</dbReference>
<dbReference type="Proteomes" id="UP001152300">
    <property type="component" value="Unassembled WGS sequence"/>
</dbReference>
<feature type="domain" description="K Homology" evidence="2">
    <location>
        <begin position="393"/>
        <end position="454"/>
    </location>
</feature>
<dbReference type="InterPro" id="IPR045518">
    <property type="entry name" value="2EXR"/>
</dbReference>
<keyword evidence="5" id="KW-1185">Reference proteome</keyword>